<sequence>MEPPAEAWQKPNSPSKTGQSSPTLKLEVTRVSMVVERVRADGGEELDVLRRMKAAYIPGTSGERAVDLHPPVEGVVHD</sequence>
<protein>
    <submittedName>
        <fullName evidence="2">Uncharacterized protein</fullName>
    </submittedName>
</protein>
<feature type="region of interest" description="Disordered" evidence="1">
    <location>
        <begin position="1"/>
        <end position="25"/>
    </location>
</feature>
<comment type="caution">
    <text evidence="2">The sequence shown here is derived from an EMBL/GenBank/DDBJ whole genome shotgun (WGS) entry which is preliminary data.</text>
</comment>
<accession>A0AAW2PK30</accession>
<evidence type="ECO:0000256" key="1">
    <source>
        <dbReference type="SAM" id="MobiDB-lite"/>
    </source>
</evidence>
<feature type="compositionally biased region" description="Polar residues" evidence="1">
    <location>
        <begin position="10"/>
        <end position="23"/>
    </location>
</feature>
<dbReference type="EMBL" id="JACGWJ010000017">
    <property type="protein sequence ID" value="KAL0356188.1"/>
    <property type="molecule type" value="Genomic_DNA"/>
</dbReference>
<evidence type="ECO:0000313" key="2">
    <source>
        <dbReference type="EMBL" id="KAL0356188.1"/>
    </source>
</evidence>
<reference evidence="2" key="1">
    <citation type="submission" date="2020-06" db="EMBL/GenBank/DDBJ databases">
        <authorList>
            <person name="Li T."/>
            <person name="Hu X."/>
            <person name="Zhang T."/>
            <person name="Song X."/>
            <person name="Zhang H."/>
            <person name="Dai N."/>
            <person name="Sheng W."/>
            <person name="Hou X."/>
            <person name="Wei L."/>
        </authorList>
    </citation>
    <scope>NUCLEOTIDE SEQUENCE</scope>
    <source>
        <strain evidence="2">G02</strain>
        <tissue evidence="2">Leaf</tissue>
    </source>
</reference>
<reference evidence="2" key="2">
    <citation type="journal article" date="2024" name="Plant">
        <title>Genomic evolution and insights into agronomic trait innovations of Sesamum species.</title>
        <authorList>
            <person name="Miao H."/>
            <person name="Wang L."/>
            <person name="Qu L."/>
            <person name="Liu H."/>
            <person name="Sun Y."/>
            <person name="Le M."/>
            <person name="Wang Q."/>
            <person name="Wei S."/>
            <person name="Zheng Y."/>
            <person name="Lin W."/>
            <person name="Duan Y."/>
            <person name="Cao H."/>
            <person name="Xiong S."/>
            <person name="Wang X."/>
            <person name="Wei L."/>
            <person name="Li C."/>
            <person name="Ma Q."/>
            <person name="Ju M."/>
            <person name="Zhao R."/>
            <person name="Li G."/>
            <person name="Mu C."/>
            <person name="Tian Q."/>
            <person name="Mei H."/>
            <person name="Zhang T."/>
            <person name="Gao T."/>
            <person name="Zhang H."/>
        </authorList>
    </citation>
    <scope>NUCLEOTIDE SEQUENCE</scope>
    <source>
        <strain evidence="2">G02</strain>
    </source>
</reference>
<name>A0AAW2PK30_SESRA</name>
<dbReference type="AlphaFoldDB" id="A0AAW2PK30"/>
<gene>
    <name evidence="2" type="ORF">Sradi_4065700</name>
</gene>
<organism evidence="2">
    <name type="scientific">Sesamum radiatum</name>
    <name type="common">Black benniseed</name>
    <dbReference type="NCBI Taxonomy" id="300843"/>
    <lineage>
        <taxon>Eukaryota</taxon>
        <taxon>Viridiplantae</taxon>
        <taxon>Streptophyta</taxon>
        <taxon>Embryophyta</taxon>
        <taxon>Tracheophyta</taxon>
        <taxon>Spermatophyta</taxon>
        <taxon>Magnoliopsida</taxon>
        <taxon>eudicotyledons</taxon>
        <taxon>Gunneridae</taxon>
        <taxon>Pentapetalae</taxon>
        <taxon>asterids</taxon>
        <taxon>lamiids</taxon>
        <taxon>Lamiales</taxon>
        <taxon>Pedaliaceae</taxon>
        <taxon>Sesamum</taxon>
    </lineage>
</organism>
<proteinExistence type="predicted"/>